<comment type="catalytic activity">
    <reaction evidence="8">
        <text>(S)-malate + NAD(+) = oxaloacetate + NADH + H(+)</text>
        <dbReference type="Rhea" id="RHEA:21432"/>
        <dbReference type="ChEBI" id="CHEBI:15378"/>
        <dbReference type="ChEBI" id="CHEBI:15589"/>
        <dbReference type="ChEBI" id="CHEBI:16452"/>
        <dbReference type="ChEBI" id="CHEBI:57540"/>
        <dbReference type="ChEBI" id="CHEBI:57945"/>
        <dbReference type="EC" id="1.1.1.37"/>
    </reaction>
</comment>
<dbReference type="Gene3D" id="3.90.110.10">
    <property type="entry name" value="Lactate dehydrogenase/glycoside hydrolase, family 4, C-terminal"/>
    <property type="match status" value="1"/>
</dbReference>
<dbReference type="InterPro" id="IPR036291">
    <property type="entry name" value="NAD(P)-bd_dom_sf"/>
</dbReference>
<name>A0AAD9K6J2_9ANNE</name>
<evidence type="ECO:0000256" key="1">
    <source>
        <dbReference type="ARBA" id="ARBA00008824"/>
    </source>
</evidence>
<dbReference type="PANTHER" id="PTHR11540:SF16">
    <property type="entry name" value="MALATE DEHYDROGENASE, MITOCHONDRIAL"/>
    <property type="match status" value="1"/>
</dbReference>
<evidence type="ECO:0000259" key="12">
    <source>
        <dbReference type="Pfam" id="PF00056"/>
    </source>
</evidence>
<evidence type="ECO:0000256" key="9">
    <source>
        <dbReference type="PIRSR" id="PIRSR000102-1"/>
    </source>
</evidence>
<feature type="binding site" evidence="10">
    <location>
        <begin position="35"/>
        <end position="41"/>
    </location>
    <ligand>
        <name>NAD(+)</name>
        <dbReference type="ChEBI" id="CHEBI:57540"/>
    </ligand>
</feature>
<dbReference type="AlphaFoldDB" id="A0AAD9K6J2"/>
<evidence type="ECO:0000256" key="4">
    <source>
        <dbReference type="ARBA" id="ARBA00016075"/>
    </source>
</evidence>
<dbReference type="FunFam" id="3.40.50.720:FF:000013">
    <property type="entry name" value="Malate dehydrogenase"/>
    <property type="match status" value="1"/>
</dbReference>
<evidence type="ECO:0000256" key="3">
    <source>
        <dbReference type="ARBA" id="ARBA00012995"/>
    </source>
</evidence>
<dbReference type="InterPro" id="IPR001236">
    <property type="entry name" value="Lactate/malate_DH_N"/>
</dbReference>
<evidence type="ECO:0000256" key="6">
    <source>
        <dbReference type="ARBA" id="ARBA00023002"/>
    </source>
</evidence>
<dbReference type="Pfam" id="PF02866">
    <property type="entry name" value="Ldh_1_C"/>
    <property type="match status" value="1"/>
</dbReference>
<keyword evidence="5" id="KW-0816">Tricarboxylic acid cycle</keyword>
<protein>
    <recommendedName>
        <fullName evidence="4">Malate dehydrogenase, mitochondrial</fullName>
        <ecNumber evidence="3">1.1.1.37</ecNumber>
    </recommendedName>
</protein>
<evidence type="ECO:0000256" key="7">
    <source>
        <dbReference type="ARBA" id="ARBA00023027"/>
    </source>
</evidence>
<organism evidence="14 15">
    <name type="scientific">Paralvinella palmiformis</name>
    <dbReference type="NCBI Taxonomy" id="53620"/>
    <lineage>
        <taxon>Eukaryota</taxon>
        <taxon>Metazoa</taxon>
        <taxon>Spiralia</taxon>
        <taxon>Lophotrochozoa</taxon>
        <taxon>Annelida</taxon>
        <taxon>Polychaeta</taxon>
        <taxon>Sedentaria</taxon>
        <taxon>Canalipalpata</taxon>
        <taxon>Terebellida</taxon>
        <taxon>Terebelliformia</taxon>
        <taxon>Alvinellidae</taxon>
        <taxon>Paralvinella</taxon>
    </lineage>
</organism>
<dbReference type="GO" id="GO:0005739">
    <property type="term" value="C:mitochondrion"/>
    <property type="evidence" value="ECO:0007669"/>
    <property type="project" value="TreeGrafter"/>
</dbReference>
<accession>A0AAD9K6J2</accession>
<feature type="binding site" evidence="10">
    <location>
        <position position="61"/>
    </location>
    <ligand>
        <name>NAD(+)</name>
        <dbReference type="ChEBI" id="CHEBI:57540"/>
    </ligand>
</feature>
<dbReference type="CDD" id="cd01337">
    <property type="entry name" value="MDH_glyoxysomal_mitochondrial"/>
    <property type="match status" value="1"/>
</dbReference>
<evidence type="ECO:0000256" key="5">
    <source>
        <dbReference type="ARBA" id="ARBA00022532"/>
    </source>
</evidence>
<feature type="binding site" evidence="10">
    <location>
        <begin position="144"/>
        <end position="146"/>
    </location>
    <ligand>
        <name>NAD(+)</name>
        <dbReference type="ChEBI" id="CHEBI:57540"/>
    </ligand>
</feature>
<evidence type="ECO:0000259" key="13">
    <source>
        <dbReference type="Pfam" id="PF02866"/>
    </source>
</evidence>
<evidence type="ECO:0000256" key="11">
    <source>
        <dbReference type="RuleBase" id="RU003369"/>
    </source>
</evidence>
<dbReference type="Pfam" id="PF00056">
    <property type="entry name" value="Ldh_1_N"/>
    <property type="match status" value="1"/>
</dbReference>
<dbReference type="PIRSF" id="PIRSF000102">
    <property type="entry name" value="Lac_mal_DH"/>
    <property type="match status" value="1"/>
</dbReference>
<feature type="active site" description="Proton acceptor" evidence="9">
    <location>
        <position position="193"/>
    </location>
</feature>
<dbReference type="Gene3D" id="3.40.50.720">
    <property type="entry name" value="NAD(P)-binding Rossmann-like Domain"/>
    <property type="match status" value="1"/>
</dbReference>
<dbReference type="GO" id="GO:0030060">
    <property type="term" value="F:L-malate dehydrogenase (NAD+) activity"/>
    <property type="evidence" value="ECO:0007669"/>
    <property type="project" value="UniProtKB-EC"/>
</dbReference>
<feature type="domain" description="Lactate/malate dehydrogenase N-terminal" evidence="12">
    <location>
        <begin position="30"/>
        <end position="172"/>
    </location>
</feature>
<keyword evidence="7 10" id="KW-0520">NAD</keyword>
<evidence type="ECO:0000313" key="15">
    <source>
        <dbReference type="Proteomes" id="UP001208570"/>
    </source>
</evidence>
<dbReference type="PANTHER" id="PTHR11540">
    <property type="entry name" value="MALATE AND LACTATE DEHYDROGENASE"/>
    <property type="match status" value="1"/>
</dbReference>
<dbReference type="InterPro" id="IPR015955">
    <property type="entry name" value="Lactate_DH/Glyco_Ohase_4_C"/>
</dbReference>
<feature type="domain" description="Lactate/malate dehydrogenase C-terminal" evidence="13">
    <location>
        <begin position="176"/>
        <end position="326"/>
    </location>
</feature>
<evidence type="ECO:0000256" key="8">
    <source>
        <dbReference type="ARBA" id="ARBA00048313"/>
    </source>
</evidence>
<dbReference type="InterPro" id="IPR022383">
    <property type="entry name" value="Lactate/malate_DH_C"/>
</dbReference>
<gene>
    <name evidence="14" type="ORF">LSH36_44g03054</name>
</gene>
<comment type="caution">
    <text evidence="14">The sequence shown here is derived from an EMBL/GenBank/DDBJ whole genome shotgun (WGS) entry which is preliminary data.</text>
</comment>
<comment type="subunit">
    <text evidence="2">Homodimer.</text>
</comment>
<feature type="binding site" evidence="10">
    <location>
        <position position="244"/>
    </location>
    <ligand>
        <name>NAD(+)</name>
        <dbReference type="ChEBI" id="CHEBI:57540"/>
    </ligand>
</feature>
<evidence type="ECO:0000313" key="14">
    <source>
        <dbReference type="EMBL" id="KAK2165903.1"/>
    </source>
</evidence>
<keyword evidence="6 11" id="KW-0560">Oxidoreductase</keyword>
<dbReference type="SUPFAM" id="SSF56327">
    <property type="entry name" value="LDH C-terminal domain-like"/>
    <property type="match status" value="1"/>
</dbReference>
<keyword evidence="15" id="KW-1185">Reference proteome</keyword>
<dbReference type="EMBL" id="JAODUP010000044">
    <property type="protein sequence ID" value="KAK2165903.1"/>
    <property type="molecule type" value="Genomic_DNA"/>
</dbReference>
<dbReference type="GO" id="GO:0019752">
    <property type="term" value="P:carboxylic acid metabolic process"/>
    <property type="evidence" value="ECO:0007669"/>
    <property type="project" value="InterPro"/>
</dbReference>
<dbReference type="Proteomes" id="UP001208570">
    <property type="component" value="Unassembled WGS sequence"/>
</dbReference>
<dbReference type="EC" id="1.1.1.37" evidence="3"/>
<evidence type="ECO:0000256" key="10">
    <source>
        <dbReference type="PIRSR" id="PIRSR000102-3"/>
    </source>
</evidence>
<dbReference type="FunFam" id="3.90.110.10:FF:000001">
    <property type="entry name" value="Malate dehydrogenase"/>
    <property type="match status" value="1"/>
</dbReference>
<reference evidence="14" key="1">
    <citation type="journal article" date="2023" name="Mol. Biol. Evol.">
        <title>Third-Generation Sequencing Reveals the Adaptive Role of the Epigenome in Three Deep-Sea Polychaetes.</title>
        <authorList>
            <person name="Perez M."/>
            <person name="Aroh O."/>
            <person name="Sun Y."/>
            <person name="Lan Y."/>
            <person name="Juniper S.K."/>
            <person name="Young C.R."/>
            <person name="Angers B."/>
            <person name="Qian P.Y."/>
        </authorList>
    </citation>
    <scope>NUCLEOTIDE SEQUENCE</scope>
    <source>
        <strain evidence="14">P08H-3</strain>
    </source>
</reference>
<comment type="similarity">
    <text evidence="1">Belongs to the LDH/MDH superfamily. MDH type 1 family.</text>
</comment>
<evidence type="ECO:0000256" key="2">
    <source>
        <dbReference type="ARBA" id="ARBA00011738"/>
    </source>
</evidence>
<dbReference type="NCBIfam" id="TIGR01772">
    <property type="entry name" value="MDH_euk_gproteo"/>
    <property type="match status" value="1"/>
</dbReference>
<dbReference type="InterPro" id="IPR010097">
    <property type="entry name" value="Malate_DH_type1"/>
</dbReference>
<dbReference type="SUPFAM" id="SSF51735">
    <property type="entry name" value="NAD(P)-binding Rossmann-fold domains"/>
    <property type="match status" value="1"/>
</dbReference>
<dbReference type="InterPro" id="IPR001557">
    <property type="entry name" value="L-lactate/malate_DH"/>
</dbReference>
<dbReference type="GO" id="GO:0006099">
    <property type="term" value="P:tricarboxylic acid cycle"/>
    <property type="evidence" value="ECO:0007669"/>
    <property type="project" value="UniProtKB-KW"/>
</dbReference>
<feature type="binding site" evidence="10">
    <location>
        <position position="121"/>
    </location>
    <ligand>
        <name>NAD(+)</name>
        <dbReference type="ChEBI" id="CHEBI:57540"/>
    </ligand>
</feature>
<sequence length="330" mass="35189">MLFRIVSTRLIQNAKFISRSFSSTTKLNAKVTVCGASGGIGQPLSLLLKLNSRISHLALYDIVHSPGIAADLSHISTKAMVTGHLGPDQLRAAIEGSDVVVIPAGVPRKPGMTRDDLFNTNATIVRDLADAVAQYSPKAIICIISNPVNSTVPIASEVFKKRGTYDPNRIFGVSTLDVELDVNQVNCPVVGGHSGVTIVPLISQCTPPVSFPQEDRDKLTKRIQNAGTEVVEAKAGAGSATLSMAFAGARFTDSMLQALAGEEGIVECAFVRSDETEAKYFSTPLLLGKNGLDKNLGLGKILDYELNLIKAAMPELKKNIQKGEDFILKG</sequence>
<proteinExistence type="inferred from homology"/>